<evidence type="ECO:0000256" key="1">
    <source>
        <dbReference type="SAM" id="MobiDB-lite"/>
    </source>
</evidence>
<dbReference type="EMBL" id="JARBHB010000006">
    <property type="protein sequence ID" value="KAJ8880664.1"/>
    <property type="molecule type" value="Genomic_DNA"/>
</dbReference>
<evidence type="ECO:0000313" key="2">
    <source>
        <dbReference type="EMBL" id="KAJ8880664.1"/>
    </source>
</evidence>
<sequence>MKGRGKREIPKKTRRPALSFTCENPGIKPGSPKWEASGLTTISPRPLWKKWNFHLKAMRPRQESQSKRDSSNILLWSPTARLARRRENAWGSVTSASQSSCYSNIPGGKDNEVGPGMGEEGFTRLE</sequence>
<comment type="caution">
    <text evidence="2">The sequence shown here is derived from an EMBL/GenBank/DDBJ whole genome shotgun (WGS) entry which is preliminary data.</text>
</comment>
<proteinExistence type="predicted"/>
<organism evidence="2 3">
    <name type="scientific">Dryococelus australis</name>
    <dbReference type="NCBI Taxonomy" id="614101"/>
    <lineage>
        <taxon>Eukaryota</taxon>
        <taxon>Metazoa</taxon>
        <taxon>Ecdysozoa</taxon>
        <taxon>Arthropoda</taxon>
        <taxon>Hexapoda</taxon>
        <taxon>Insecta</taxon>
        <taxon>Pterygota</taxon>
        <taxon>Neoptera</taxon>
        <taxon>Polyneoptera</taxon>
        <taxon>Phasmatodea</taxon>
        <taxon>Verophasmatodea</taxon>
        <taxon>Anareolatae</taxon>
        <taxon>Phasmatidae</taxon>
        <taxon>Eurycanthinae</taxon>
        <taxon>Dryococelus</taxon>
    </lineage>
</organism>
<feature type="region of interest" description="Disordered" evidence="1">
    <location>
        <begin position="1"/>
        <end position="38"/>
    </location>
</feature>
<accession>A0ABQ9H8R5</accession>
<protein>
    <submittedName>
        <fullName evidence="2">Uncharacterized protein</fullName>
    </submittedName>
</protein>
<dbReference type="Proteomes" id="UP001159363">
    <property type="component" value="Chromosome 5"/>
</dbReference>
<feature type="compositionally biased region" description="Basic and acidic residues" evidence="1">
    <location>
        <begin position="1"/>
        <end position="11"/>
    </location>
</feature>
<keyword evidence="3" id="KW-1185">Reference proteome</keyword>
<name>A0ABQ9H8R5_9NEOP</name>
<evidence type="ECO:0000313" key="3">
    <source>
        <dbReference type="Proteomes" id="UP001159363"/>
    </source>
</evidence>
<reference evidence="2 3" key="1">
    <citation type="submission" date="2023-02" db="EMBL/GenBank/DDBJ databases">
        <title>LHISI_Scaffold_Assembly.</title>
        <authorList>
            <person name="Stuart O.P."/>
            <person name="Cleave R."/>
            <person name="Magrath M.J.L."/>
            <person name="Mikheyev A.S."/>
        </authorList>
    </citation>
    <scope>NUCLEOTIDE SEQUENCE [LARGE SCALE GENOMIC DNA]</scope>
    <source>
        <strain evidence="2">Daus_M_001</strain>
        <tissue evidence="2">Leg muscle</tissue>
    </source>
</reference>
<feature type="region of interest" description="Disordered" evidence="1">
    <location>
        <begin position="96"/>
        <end position="126"/>
    </location>
</feature>
<gene>
    <name evidence="2" type="ORF">PR048_017134</name>
</gene>